<reference evidence="2" key="2">
    <citation type="submission" date="2023-01" db="EMBL/GenBank/DDBJ databases">
        <title>Human gut microbiome strain richness.</title>
        <authorList>
            <person name="Chen-Liaw A."/>
        </authorList>
    </citation>
    <scope>NUCLEOTIDE SEQUENCE</scope>
    <source>
        <strain evidence="2">D43st1_D9_D43t1_170807</strain>
    </source>
</reference>
<evidence type="ECO:0000313" key="3">
    <source>
        <dbReference type="Proteomes" id="UP001206236"/>
    </source>
</evidence>
<proteinExistence type="predicted"/>
<dbReference type="RefSeq" id="WP_022287870.1">
    <property type="nucleotide sequence ID" value="NZ_JADMWL010000005.1"/>
</dbReference>
<evidence type="ECO:0000313" key="1">
    <source>
        <dbReference type="EMBL" id="MCQ5152188.1"/>
    </source>
</evidence>
<dbReference type="EMBL" id="JAQMLU010000005">
    <property type="protein sequence ID" value="MDB8749673.1"/>
    <property type="molecule type" value="Genomic_DNA"/>
</dbReference>
<name>A0AAW5KMX0_9FIRM</name>
<reference evidence="1" key="1">
    <citation type="submission" date="2022-06" db="EMBL/GenBank/DDBJ databases">
        <title>Isolation of gut microbiota from human fecal samples.</title>
        <authorList>
            <person name="Pamer E.G."/>
            <person name="Barat B."/>
            <person name="Waligurski E."/>
            <person name="Medina S."/>
            <person name="Paddock L."/>
            <person name="Mostad J."/>
        </authorList>
    </citation>
    <scope>NUCLEOTIDE SEQUENCE</scope>
    <source>
        <strain evidence="1">DFI.5.57</strain>
    </source>
</reference>
<comment type="caution">
    <text evidence="1">The sequence shown here is derived from an EMBL/GenBank/DDBJ whole genome shotgun (WGS) entry which is preliminary data.</text>
</comment>
<dbReference type="EMBL" id="JANGCN010000004">
    <property type="protein sequence ID" value="MCQ5152188.1"/>
    <property type="molecule type" value="Genomic_DNA"/>
</dbReference>
<sequence length="160" mass="18834">MAEHHLGAIDFELSKFKNKSRIEGYRAAYFKDDEHHSGSMTFVFRGPLEPVVYARYPYEEEMMFEVGYIGFINDEISFRPYKKLPYVGRYTAEKVTEMMNEDSFKPDPNELGRVRCFIHKQKEVLAWAHELGYTCSFSNVEYVTDVDGKSIPTIYSRIRR</sequence>
<protein>
    <submittedName>
        <fullName evidence="1">Uncharacterized protein</fullName>
    </submittedName>
</protein>
<evidence type="ECO:0000313" key="2">
    <source>
        <dbReference type="EMBL" id="MDB8749673.1"/>
    </source>
</evidence>
<gene>
    <name evidence="1" type="ORF">NE632_02620</name>
    <name evidence="2" type="ORF">PNW00_04335</name>
</gene>
<organism evidence="1 3">
    <name type="scientific">Ruminococcus bicirculans</name>
    <name type="common">ex Wegman et al. 2014</name>
    <dbReference type="NCBI Taxonomy" id="1160721"/>
    <lineage>
        <taxon>Bacteria</taxon>
        <taxon>Bacillati</taxon>
        <taxon>Bacillota</taxon>
        <taxon>Clostridia</taxon>
        <taxon>Eubacteriales</taxon>
        <taxon>Oscillospiraceae</taxon>
        <taxon>Ruminococcus</taxon>
    </lineage>
</organism>
<dbReference type="AlphaFoldDB" id="A0AAW5KMX0"/>
<dbReference type="Proteomes" id="UP001206236">
    <property type="component" value="Unassembled WGS sequence"/>
</dbReference>
<dbReference type="Proteomes" id="UP001213042">
    <property type="component" value="Unassembled WGS sequence"/>
</dbReference>
<accession>A0AAW5KMX0</accession>